<feature type="transmembrane region" description="Helical" evidence="1">
    <location>
        <begin position="7"/>
        <end position="26"/>
    </location>
</feature>
<gene>
    <name evidence="2" type="ORF">NMOB1V02_LOCUS9612</name>
</gene>
<organism evidence="2">
    <name type="scientific">Notodromas monacha</name>
    <dbReference type="NCBI Taxonomy" id="399045"/>
    <lineage>
        <taxon>Eukaryota</taxon>
        <taxon>Metazoa</taxon>
        <taxon>Ecdysozoa</taxon>
        <taxon>Arthropoda</taxon>
        <taxon>Crustacea</taxon>
        <taxon>Oligostraca</taxon>
        <taxon>Ostracoda</taxon>
        <taxon>Podocopa</taxon>
        <taxon>Podocopida</taxon>
        <taxon>Cypridocopina</taxon>
        <taxon>Cypridoidea</taxon>
        <taxon>Cyprididae</taxon>
        <taxon>Notodromas</taxon>
    </lineage>
</organism>
<keyword evidence="3" id="KW-1185">Reference proteome</keyword>
<keyword evidence="1" id="KW-1133">Transmembrane helix</keyword>
<evidence type="ECO:0000313" key="3">
    <source>
        <dbReference type="Proteomes" id="UP000678499"/>
    </source>
</evidence>
<name>A0A7R9BWK5_9CRUS</name>
<evidence type="ECO:0000313" key="2">
    <source>
        <dbReference type="EMBL" id="CAD7281979.1"/>
    </source>
</evidence>
<proteinExistence type="predicted"/>
<reference evidence="2" key="1">
    <citation type="submission" date="2020-11" db="EMBL/GenBank/DDBJ databases">
        <authorList>
            <person name="Tran Van P."/>
        </authorList>
    </citation>
    <scope>NUCLEOTIDE SEQUENCE</scope>
</reference>
<sequence length="123" mass="13908">MMLSATRFVNFAVANLCLTVCVLWVLDEMVFQKMSDPEHALWKYPVLIISPVLLMLPSFVMSYKLLTSVHQQNPGRQATELPPSYSTAVIMHPPSVKEDEPPCYEIAVLNEEETQDTSLQQPV</sequence>
<keyword evidence="1" id="KW-0812">Transmembrane</keyword>
<evidence type="ECO:0000256" key="1">
    <source>
        <dbReference type="SAM" id="Phobius"/>
    </source>
</evidence>
<keyword evidence="1" id="KW-0472">Membrane</keyword>
<dbReference type="Proteomes" id="UP000678499">
    <property type="component" value="Unassembled WGS sequence"/>
</dbReference>
<dbReference type="AlphaFoldDB" id="A0A7R9BWK5"/>
<feature type="transmembrane region" description="Helical" evidence="1">
    <location>
        <begin position="46"/>
        <end position="66"/>
    </location>
</feature>
<dbReference type="EMBL" id="OA885374">
    <property type="protein sequence ID" value="CAD7281979.1"/>
    <property type="molecule type" value="Genomic_DNA"/>
</dbReference>
<dbReference type="EMBL" id="CAJPEX010003337">
    <property type="protein sequence ID" value="CAG0922131.1"/>
    <property type="molecule type" value="Genomic_DNA"/>
</dbReference>
<protein>
    <submittedName>
        <fullName evidence="2">Uncharacterized protein</fullName>
    </submittedName>
</protein>
<accession>A0A7R9BWK5</accession>